<dbReference type="Gene3D" id="2.40.50.100">
    <property type="match status" value="1"/>
</dbReference>
<dbReference type="PANTHER" id="PTHR30469:SF15">
    <property type="entry name" value="HLYD FAMILY OF SECRETION PROTEINS"/>
    <property type="match status" value="1"/>
</dbReference>
<dbReference type="InterPro" id="IPR006143">
    <property type="entry name" value="RND_pump_MFP"/>
</dbReference>
<accession>A0A3B1BFH9</accession>
<dbReference type="GO" id="GO:1990281">
    <property type="term" value="C:efflux pump complex"/>
    <property type="evidence" value="ECO:0007669"/>
    <property type="project" value="TreeGrafter"/>
</dbReference>
<dbReference type="AlphaFoldDB" id="A0A3B1BFH9"/>
<dbReference type="PANTHER" id="PTHR30469">
    <property type="entry name" value="MULTIDRUG RESISTANCE PROTEIN MDTA"/>
    <property type="match status" value="1"/>
</dbReference>
<evidence type="ECO:0008006" key="3">
    <source>
        <dbReference type="Google" id="ProtNLM"/>
    </source>
</evidence>
<organism evidence="2">
    <name type="scientific">hydrothermal vent metagenome</name>
    <dbReference type="NCBI Taxonomy" id="652676"/>
    <lineage>
        <taxon>unclassified sequences</taxon>
        <taxon>metagenomes</taxon>
        <taxon>ecological metagenomes</taxon>
    </lineage>
</organism>
<keyword evidence="1" id="KW-0175">Coiled coil</keyword>
<gene>
    <name evidence="2" type="ORF">MNBD_GAMMA26-1319</name>
</gene>
<proteinExistence type="predicted"/>
<dbReference type="EMBL" id="UOFX01000063">
    <property type="protein sequence ID" value="VAX10138.1"/>
    <property type="molecule type" value="Genomic_DNA"/>
</dbReference>
<dbReference type="SUPFAM" id="SSF111369">
    <property type="entry name" value="HlyD-like secretion proteins"/>
    <property type="match status" value="1"/>
</dbReference>
<evidence type="ECO:0000256" key="1">
    <source>
        <dbReference type="SAM" id="Coils"/>
    </source>
</evidence>
<dbReference type="GO" id="GO:0015562">
    <property type="term" value="F:efflux transmembrane transporter activity"/>
    <property type="evidence" value="ECO:0007669"/>
    <property type="project" value="TreeGrafter"/>
</dbReference>
<sequence>MRFNLFLLATLLSSTLLAADKALFTAQAASHNVTLTGFTRARTAMTLSSEIAGKVEQLFSDIGQPIPDKGEFACLDKTFIKLDIQYNTAEQAGHRVDIDYFSKQVDRYKKLVKLKNSAQQQLENAEREFFSAQNQLAVTQVQAKILAERKRRYCIAAPKGWLTKERLIEPGQWINKGEPIAKLGDFSRLLIPFALSMEEYQVLRSNKDDIRIRLPDLDTIVPARIERISPAFDEQSRKIMLELEISSGPAQYRGGLRAELTLSLSDKSGAILAPISALKQQYEQYWLKKPDGEQIRVVYLGKTSSGYAKVVSPAIKAGDQFLINTE</sequence>
<protein>
    <recommendedName>
        <fullName evidence="3">RND efflux pump membrane fusion protein barrel-sandwich domain-containing protein</fullName>
    </recommendedName>
</protein>
<dbReference type="Gene3D" id="1.10.287.470">
    <property type="entry name" value="Helix hairpin bin"/>
    <property type="match status" value="1"/>
</dbReference>
<evidence type="ECO:0000313" key="2">
    <source>
        <dbReference type="EMBL" id="VAX10138.1"/>
    </source>
</evidence>
<dbReference type="NCBIfam" id="TIGR01730">
    <property type="entry name" value="RND_mfp"/>
    <property type="match status" value="1"/>
</dbReference>
<name>A0A3B1BFH9_9ZZZZ</name>
<feature type="coiled-coil region" evidence="1">
    <location>
        <begin position="108"/>
        <end position="142"/>
    </location>
</feature>
<reference evidence="2" key="1">
    <citation type="submission" date="2018-06" db="EMBL/GenBank/DDBJ databases">
        <authorList>
            <person name="Zhirakovskaya E."/>
        </authorList>
    </citation>
    <scope>NUCLEOTIDE SEQUENCE</scope>
</reference>
<dbReference type="Gene3D" id="2.40.30.170">
    <property type="match status" value="1"/>
</dbReference>